<evidence type="ECO:0000313" key="2">
    <source>
        <dbReference type="EMBL" id="SOZ65419.1"/>
    </source>
</evidence>
<gene>
    <name evidence="2" type="primary">flp</name>
    <name evidence="2" type="ORF">CBM2613_A70048</name>
</gene>
<dbReference type="RefSeq" id="WP_116294469.1">
    <property type="nucleotide sequence ID" value="NZ_LT977006.1"/>
</dbReference>
<protein>
    <submittedName>
        <fullName evidence="2">Flp pilin component</fullName>
    </submittedName>
</protein>
<keyword evidence="1" id="KW-0812">Transmembrane</keyword>
<feature type="transmembrane region" description="Helical" evidence="1">
    <location>
        <begin position="20"/>
        <end position="41"/>
    </location>
</feature>
<dbReference type="Proteomes" id="UP000256952">
    <property type="component" value="Chromosome CBM2613_a"/>
</dbReference>
<comment type="caution">
    <text evidence="2">The sequence shown here is derived from an EMBL/GenBank/DDBJ whole genome shotgun (WGS) entry which is preliminary data.</text>
</comment>
<accession>A0A976AZ88</accession>
<name>A0A976AZ88_9BURK</name>
<reference evidence="2 3" key="1">
    <citation type="submission" date="2018-01" db="EMBL/GenBank/DDBJ databases">
        <authorList>
            <person name="Clerissi C."/>
        </authorList>
    </citation>
    <scope>NUCLEOTIDE SEQUENCE [LARGE SCALE GENOMIC DNA]</scope>
    <source>
        <strain evidence="2">Cupriavidus taiwanensis STM 8556</strain>
    </source>
</reference>
<proteinExistence type="predicted"/>
<sequence length="61" mass="6540">MQALTTMFQQFVRDEDGVTAIEYGLIAALIAIVIIVSVQTVGTQLNSVFSKIGSYLTSANT</sequence>
<keyword evidence="1" id="KW-1133">Transmembrane helix</keyword>
<keyword evidence="1" id="KW-0472">Membrane</keyword>
<dbReference type="AlphaFoldDB" id="A0A976AZ88"/>
<dbReference type="InterPro" id="IPR007047">
    <property type="entry name" value="Flp_Fap"/>
</dbReference>
<evidence type="ECO:0000313" key="3">
    <source>
        <dbReference type="Proteomes" id="UP000256952"/>
    </source>
</evidence>
<dbReference type="EMBL" id="OFTH01000031">
    <property type="protein sequence ID" value="SOZ65419.1"/>
    <property type="molecule type" value="Genomic_DNA"/>
</dbReference>
<evidence type="ECO:0000256" key="1">
    <source>
        <dbReference type="SAM" id="Phobius"/>
    </source>
</evidence>
<dbReference type="Pfam" id="PF04964">
    <property type="entry name" value="Flp_Fap"/>
    <property type="match status" value="1"/>
</dbReference>
<organism evidence="2 3">
    <name type="scientific">Cupriavidus taiwanensis</name>
    <dbReference type="NCBI Taxonomy" id="164546"/>
    <lineage>
        <taxon>Bacteria</taxon>
        <taxon>Pseudomonadati</taxon>
        <taxon>Pseudomonadota</taxon>
        <taxon>Betaproteobacteria</taxon>
        <taxon>Burkholderiales</taxon>
        <taxon>Burkholderiaceae</taxon>
        <taxon>Cupriavidus</taxon>
    </lineage>
</organism>